<name>A0A4Q2D337_9AGAR</name>
<dbReference type="GO" id="GO:0004672">
    <property type="term" value="F:protein kinase activity"/>
    <property type="evidence" value="ECO:0007669"/>
    <property type="project" value="InterPro"/>
</dbReference>
<dbReference type="InterPro" id="IPR011009">
    <property type="entry name" value="Kinase-like_dom_sf"/>
</dbReference>
<dbReference type="SUPFAM" id="SSF56112">
    <property type="entry name" value="Protein kinase-like (PK-like)"/>
    <property type="match status" value="1"/>
</dbReference>
<dbReference type="STRING" id="2316362.A0A4Q2D337"/>
<dbReference type="AlphaFoldDB" id="A0A4Q2D337"/>
<dbReference type="Proteomes" id="UP000290288">
    <property type="component" value="Unassembled WGS sequence"/>
</dbReference>
<keyword evidence="3" id="KW-1185">Reference proteome</keyword>
<dbReference type="Pfam" id="PF00069">
    <property type="entry name" value="Pkinase"/>
    <property type="match status" value="1"/>
</dbReference>
<reference evidence="2 3" key="1">
    <citation type="submission" date="2019-01" db="EMBL/GenBank/DDBJ databases">
        <title>Draft genome sequence of Psathyrella aberdarensis IHI B618.</title>
        <authorList>
            <person name="Buettner E."/>
            <person name="Kellner H."/>
        </authorList>
    </citation>
    <scope>NUCLEOTIDE SEQUENCE [LARGE SCALE GENOMIC DNA]</scope>
    <source>
        <strain evidence="2 3">IHI B618</strain>
    </source>
</reference>
<dbReference type="OrthoDB" id="2722301at2759"/>
<gene>
    <name evidence="2" type="ORF">EST38_g12476</name>
</gene>
<feature type="domain" description="Protein kinase" evidence="1">
    <location>
        <begin position="1"/>
        <end position="212"/>
    </location>
</feature>
<sequence>MTDPKASVVFAQDAQGRHVAIKLVAEGSDEHRINEMVRQQPMELVKENGIVPVLEILHTKGYCFVVMPRWGPAITHPEPTTLGEIIPILRSMLKGLVFLHSRGIVHRDISFENTLVNHFSKAHSEWDNPQRKKLRKDGLLCYGLFDYNASVFMPEGSRIGGFRLPYAMSEWGRYGCLPHDTDQGEYDYDPFAYDVGMMGRVFCSEFQVRGSS</sequence>
<dbReference type="GO" id="GO:0005524">
    <property type="term" value="F:ATP binding"/>
    <property type="evidence" value="ECO:0007669"/>
    <property type="project" value="InterPro"/>
</dbReference>
<protein>
    <recommendedName>
        <fullName evidence="1">Protein kinase domain-containing protein</fullName>
    </recommendedName>
</protein>
<dbReference type="InterPro" id="IPR000719">
    <property type="entry name" value="Prot_kinase_dom"/>
</dbReference>
<comment type="caution">
    <text evidence="2">The sequence shown here is derived from an EMBL/GenBank/DDBJ whole genome shotgun (WGS) entry which is preliminary data.</text>
</comment>
<evidence type="ECO:0000313" key="3">
    <source>
        <dbReference type="Proteomes" id="UP000290288"/>
    </source>
</evidence>
<evidence type="ECO:0000313" key="2">
    <source>
        <dbReference type="EMBL" id="RXW13379.1"/>
    </source>
</evidence>
<dbReference type="PROSITE" id="PS50011">
    <property type="entry name" value="PROTEIN_KINASE_DOM"/>
    <property type="match status" value="1"/>
</dbReference>
<evidence type="ECO:0000259" key="1">
    <source>
        <dbReference type="PROSITE" id="PS50011"/>
    </source>
</evidence>
<dbReference type="EMBL" id="SDEE01000934">
    <property type="protein sequence ID" value="RXW13379.1"/>
    <property type="molecule type" value="Genomic_DNA"/>
</dbReference>
<proteinExistence type="predicted"/>
<accession>A0A4Q2D337</accession>
<organism evidence="2 3">
    <name type="scientific">Candolleomyces aberdarensis</name>
    <dbReference type="NCBI Taxonomy" id="2316362"/>
    <lineage>
        <taxon>Eukaryota</taxon>
        <taxon>Fungi</taxon>
        <taxon>Dikarya</taxon>
        <taxon>Basidiomycota</taxon>
        <taxon>Agaricomycotina</taxon>
        <taxon>Agaricomycetes</taxon>
        <taxon>Agaricomycetidae</taxon>
        <taxon>Agaricales</taxon>
        <taxon>Agaricineae</taxon>
        <taxon>Psathyrellaceae</taxon>
        <taxon>Candolleomyces</taxon>
    </lineage>
</organism>
<dbReference type="Gene3D" id="1.10.510.10">
    <property type="entry name" value="Transferase(Phosphotransferase) domain 1"/>
    <property type="match status" value="1"/>
</dbReference>